<comment type="caution">
    <text evidence="1">The sequence shown here is derived from an EMBL/GenBank/DDBJ whole genome shotgun (WGS) entry which is preliminary data.</text>
</comment>
<evidence type="ECO:0000313" key="2">
    <source>
        <dbReference type="Proteomes" id="UP001447188"/>
    </source>
</evidence>
<keyword evidence="2" id="KW-1185">Reference proteome</keyword>
<name>A0ABR3G434_9PEZI</name>
<reference evidence="1 2" key="1">
    <citation type="submission" date="2024-02" db="EMBL/GenBank/DDBJ databases">
        <title>Discinaceae phylogenomics.</title>
        <authorList>
            <person name="Dirks A.C."/>
            <person name="James T.Y."/>
        </authorList>
    </citation>
    <scope>NUCLEOTIDE SEQUENCE [LARGE SCALE GENOMIC DNA]</scope>
    <source>
        <strain evidence="1 2">ACD0624</strain>
    </source>
</reference>
<sequence length="133" mass="14728">QVKYEAVRSSQKQKTSCGSRLAASPLATESKKSAKDIKVELCFVQHISHGYLVLREFIKSRCIASGVTGVDQPKSEVCLDCVEAAASHTFLSRFRVADDGVGPEEQFKMVQKAIRNQWIDSIKHSKEKLKCAA</sequence>
<proteinExistence type="predicted"/>
<evidence type="ECO:0000313" key="1">
    <source>
        <dbReference type="EMBL" id="KAL0630699.1"/>
    </source>
</evidence>
<feature type="non-terminal residue" evidence="1">
    <location>
        <position position="1"/>
    </location>
</feature>
<organism evidence="1 2">
    <name type="scientific">Discina gigas</name>
    <dbReference type="NCBI Taxonomy" id="1032678"/>
    <lineage>
        <taxon>Eukaryota</taxon>
        <taxon>Fungi</taxon>
        <taxon>Dikarya</taxon>
        <taxon>Ascomycota</taxon>
        <taxon>Pezizomycotina</taxon>
        <taxon>Pezizomycetes</taxon>
        <taxon>Pezizales</taxon>
        <taxon>Discinaceae</taxon>
        <taxon>Discina</taxon>
    </lineage>
</organism>
<protein>
    <submittedName>
        <fullName evidence="1">Uncharacterized protein</fullName>
    </submittedName>
</protein>
<accession>A0ABR3G434</accession>
<dbReference type="EMBL" id="JBBBZM010000413">
    <property type="protein sequence ID" value="KAL0630699.1"/>
    <property type="molecule type" value="Genomic_DNA"/>
</dbReference>
<gene>
    <name evidence="1" type="ORF">Q9L58_010452</name>
</gene>
<dbReference type="Proteomes" id="UP001447188">
    <property type="component" value="Unassembled WGS sequence"/>
</dbReference>